<keyword evidence="9" id="KW-0460">Magnesium</keyword>
<protein>
    <recommendedName>
        <fullName evidence="5">sphingomyelin phosphodiesterase</fullName>
        <ecNumber evidence="5">3.1.4.12</ecNumber>
    </recommendedName>
</protein>
<dbReference type="Gene3D" id="3.60.10.10">
    <property type="entry name" value="Endonuclease/exonuclease/phosphatase"/>
    <property type="match status" value="1"/>
</dbReference>
<evidence type="ECO:0000256" key="13">
    <source>
        <dbReference type="ARBA" id="ARBA00023136"/>
    </source>
</evidence>
<sequence length="415" mass="47203">MADEQESNLRVLTLNCWGIPYVSKMWAERKLLISEELAKGHFDIVSLQEIWSRSDFELISDKVEDVLPYSHYFYSGVIGSGVCVFSRYPIIDAFIYRYSLNGYMYNITHGDWFGGKAVGYCLIDHPKQPIHFFASHLHASYGQRNQYVPHRTLQSYQLSQFIQLLTKPTDSVIVCGDMNCEPSDLGYRIIRDVTGLVDAWDKHGKVKPGCYGNTSDVSHNTFCGNPQRPQKGGPDDGHRIDYIFYRCAEDKLECIDCEVTMGLVPGKNFSFSDHDGVAASFVVKDSEVERTGPIPDIKKNQEALSETQTVISAALDRLSSYNYLQTFFACAMCFFVISPIFFPVTQHSPLSLHHAAGKILYLFRLVTTVILSGYFFYLIFDARLEYSAYKSVQQMIDIQLKQISPRKRMKGNSCL</sequence>
<proteinExistence type="inferred from homology"/>
<name>A0ABN8MU94_9CNID</name>
<evidence type="ECO:0000256" key="12">
    <source>
        <dbReference type="ARBA" id="ARBA00023098"/>
    </source>
</evidence>
<dbReference type="PANTHER" id="PTHR16320:SF24">
    <property type="entry name" value="PHOSPHODIESTERASE, PUTATIVE-RELATED"/>
    <property type="match status" value="1"/>
</dbReference>
<dbReference type="SUPFAM" id="SSF56219">
    <property type="entry name" value="DNase I-like"/>
    <property type="match status" value="1"/>
</dbReference>
<dbReference type="InterPro" id="IPR005135">
    <property type="entry name" value="Endo/exonuclease/phosphatase"/>
</dbReference>
<keyword evidence="10" id="KW-0746">Sphingolipid metabolism</keyword>
<keyword evidence="7" id="KW-0479">Metal-binding</keyword>
<evidence type="ECO:0000256" key="3">
    <source>
        <dbReference type="ARBA" id="ARBA00004991"/>
    </source>
</evidence>
<keyword evidence="8" id="KW-0378">Hydrolase</keyword>
<keyword evidence="17" id="KW-1185">Reference proteome</keyword>
<comment type="subcellular location">
    <subcellularLocation>
        <location evidence="1">Membrane</location>
        <topology evidence="1">Multi-pass membrane protein</topology>
    </subcellularLocation>
</comment>
<evidence type="ECO:0000313" key="17">
    <source>
        <dbReference type="Proteomes" id="UP001159405"/>
    </source>
</evidence>
<evidence type="ECO:0000256" key="11">
    <source>
        <dbReference type="ARBA" id="ARBA00022989"/>
    </source>
</evidence>
<feature type="domain" description="Endonuclease/exonuclease/phosphatase" evidence="15">
    <location>
        <begin position="12"/>
        <end position="274"/>
    </location>
</feature>
<dbReference type="EMBL" id="CALNXK010000002">
    <property type="protein sequence ID" value="CAH3033363.1"/>
    <property type="molecule type" value="Genomic_DNA"/>
</dbReference>
<dbReference type="EC" id="3.1.4.12" evidence="5"/>
<accession>A0ABN8MU94</accession>
<reference evidence="16 17" key="1">
    <citation type="submission" date="2022-05" db="EMBL/GenBank/DDBJ databases">
        <authorList>
            <consortium name="Genoscope - CEA"/>
            <person name="William W."/>
        </authorList>
    </citation>
    <scope>NUCLEOTIDE SEQUENCE [LARGE SCALE GENOMIC DNA]</scope>
</reference>
<comment type="caution">
    <text evidence="16">The sequence shown here is derived from an EMBL/GenBank/DDBJ whole genome shotgun (WGS) entry which is preliminary data.</text>
</comment>
<comment type="pathway">
    <text evidence="3">Sphingolipid metabolism.</text>
</comment>
<evidence type="ECO:0000256" key="10">
    <source>
        <dbReference type="ARBA" id="ARBA00022919"/>
    </source>
</evidence>
<keyword evidence="12" id="KW-0443">Lipid metabolism</keyword>
<keyword evidence="13 14" id="KW-0472">Membrane</keyword>
<dbReference type="InterPro" id="IPR038772">
    <property type="entry name" value="Sph/SMPD2-like"/>
</dbReference>
<comment type="similarity">
    <text evidence="4">Belongs to the neutral sphingomyelinase family.</text>
</comment>
<dbReference type="PANTHER" id="PTHR16320">
    <property type="entry name" value="SPHINGOMYELINASE FAMILY MEMBER"/>
    <property type="match status" value="1"/>
</dbReference>
<evidence type="ECO:0000256" key="7">
    <source>
        <dbReference type="ARBA" id="ARBA00022723"/>
    </source>
</evidence>
<keyword evidence="6 14" id="KW-0812">Transmembrane</keyword>
<evidence type="ECO:0000256" key="4">
    <source>
        <dbReference type="ARBA" id="ARBA00006335"/>
    </source>
</evidence>
<evidence type="ECO:0000256" key="6">
    <source>
        <dbReference type="ARBA" id="ARBA00022692"/>
    </source>
</evidence>
<feature type="transmembrane region" description="Helical" evidence="14">
    <location>
        <begin position="321"/>
        <end position="341"/>
    </location>
</feature>
<feature type="transmembrane region" description="Helical" evidence="14">
    <location>
        <begin position="361"/>
        <end position="380"/>
    </location>
</feature>
<keyword evidence="11 14" id="KW-1133">Transmembrane helix</keyword>
<dbReference type="InterPro" id="IPR036691">
    <property type="entry name" value="Endo/exonu/phosph_ase_sf"/>
</dbReference>
<evidence type="ECO:0000256" key="2">
    <source>
        <dbReference type="ARBA" id="ARBA00004760"/>
    </source>
</evidence>
<evidence type="ECO:0000256" key="14">
    <source>
        <dbReference type="SAM" id="Phobius"/>
    </source>
</evidence>
<evidence type="ECO:0000256" key="8">
    <source>
        <dbReference type="ARBA" id="ARBA00022801"/>
    </source>
</evidence>
<evidence type="ECO:0000256" key="1">
    <source>
        <dbReference type="ARBA" id="ARBA00004141"/>
    </source>
</evidence>
<evidence type="ECO:0000259" key="15">
    <source>
        <dbReference type="Pfam" id="PF03372"/>
    </source>
</evidence>
<evidence type="ECO:0000256" key="5">
    <source>
        <dbReference type="ARBA" id="ARBA00012369"/>
    </source>
</evidence>
<comment type="pathway">
    <text evidence="2">Lipid metabolism; sphingolipid metabolism.</text>
</comment>
<evidence type="ECO:0000256" key="9">
    <source>
        <dbReference type="ARBA" id="ARBA00022842"/>
    </source>
</evidence>
<evidence type="ECO:0000313" key="16">
    <source>
        <dbReference type="EMBL" id="CAH3033363.1"/>
    </source>
</evidence>
<gene>
    <name evidence="16" type="ORF">PLOB_00016473</name>
</gene>
<dbReference type="Pfam" id="PF03372">
    <property type="entry name" value="Exo_endo_phos"/>
    <property type="match status" value="1"/>
</dbReference>
<organism evidence="16 17">
    <name type="scientific">Porites lobata</name>
    <dbReference type="NCBI Taxonomy" id="104759"/>
    <lineage>
        <taxon>Eukaryota</taxon>
        <taxon>Metazoa</taxon>
        <taxon>Cnidaria</taxon>
        <taxon>Anthozoa</taxon>
        <taxon>Hexacorallia</taxon>
        <taxon>Scleractinia</taxon>
        <taxon>Fungiina</taxon>
        <taxon>Poritidae</taxon>
        <taxon>Porites</taxon>
    </lineage>
</organism>
<dbReference type="Proteomes" id="UP001159405">
    <property type="component" value="Unassembled WGS sequence"/>
</dbReference>